<dbReference type="AlphaFoldDB" id="A0A0K0EKC8"/>
<evidence type="ECO:0008006" key="3">
    <source>
        <dbReference type="Google" id="ProtNLM"/>
    </source>
</evidence>
<feature type="transmembrane region" description="Helical" evidence="1">
    <location>
        <begin position="5"/>
        <end position="23"/>
    </location>
</feature>
<protein>
    <recommendedName>
        <fullName evidence="3">7TM GPCR serpentine receptor class x (Srx) domain-containing protein</fullName>
    </recommendedName>
</protein>
<feature type="transmembrane region" description="Helical" evidence="1">
    <location>
        <begin position="104"/>
        <end position="126"/>
    </location>
</feature>
<evidence type="ECO:0000256" key="1">
    <source>
        <dbReference type="SAM" id="Phobius"/>
    </source>
</evidence>
<evidence type="ECO:0000313" key="2">
    <source>
        <dbReference type="WBParaSite" id="SSTP_0000992200.1"/>
    </source>
</evidence>
<name>A0A0K0EKC8_STRER</name>
<feature type="transmembrane region" description="Helical" evidence="1">
    <location>
        <begin position="73"/>
        <end position="98"/>
    </location>
</feature>
<accession>A0A0K0EKC8</accession>
<keyword evidence="1" id="KW-0472">Membrane</keyword>
<proteinExistence type="predicted"/>
<organism evidence="2">
    <name type="scientific">Strongyloides stercoralis</name>
    <name type="common">Threadworm</name>
    <dbReference type="NCBI Taxonomy" id="6248"/>
    <lineage>
        <taxon>Eukaryota</taxon>
        <taxon>Metazoa</taxon>
        <taxon>Ecdysozoa</taxon>
        <taxon>Nematoda</taxon>
        <taxon>Chromadorea</taxon>
        <taxon>Rhabditida</taxon>
        <taxon>Tylenchina</taxon>
        <taxon>Panagrolaimomorpha</taxon>
        <taxon>Strongyloidoidea</taxon>
        <taxon>Strongyloididae</taxon>
        <taxon>Strongyloides</taxon>
    </lineage>
</organism>
<keyword evidence="1" id="KW-1133">Transmembrane helix</keyword>
<reference evidence="2" key="1">
    <citation type="submission" date="2015-08" db="UniProtKB">
        <authorList>
            <consortium name="WormBaseParasite"/>
        </authorList>
    </citation>
    <scope>IDENTIFICATION</scope>
</reference>
<dbReference type="WBParaSite" id="SSTP_0000992200.1">
    <property type="protein sequence ID" value="SSTP_0000992200.1"/>
    <property type="gene ID" value="SSTP_0000992200"/>
</dbReference>
<feature type="transmembrane region" description="Helical" evidence="1">
    <location>
        <begin position="43"/>
        <end position="61"/>
    </location>
</feature>
<sequence length="138" mass="16087">MEIKYFFTPILVCILLNFLITIGTENQIFYILSNYEIARVLDVIHLIVSAIDIFLIILYTLNLNFLKKHTSLLFNLILISGIILTLYSCCCFLIIIIVKKVQLNTFNILCFIIQCVMLITHVTILFKHFYFELKGESI</sequence>
<keyword evidence="1" id="KW-0812">Transmembrane</keyword>